<reference evidence="1" key="1">
    <citation type="submission" date="2022-03" db="EMBL/GenBank/DDBJ databases">
        <authorList>
            <person name="Martin C."/>
        </authorList>
    </citation>
    <scope>NUCLEOTIDE SEQUENCE</scope>
</reference>
<gene>
    <name evidence="1" type="ORF">OFUS_LOCUS6950</name>
</gene>
<comment type="caution">
    <text evidence="1">The sequence shown here is derived from an EMBL/GenBank/DDBJ whole genome shotgun (WGS) entry which is preliminary data.</text>
</comment>
<accession>A0A8J1UQY0</accession>
<organism evidence="1 2">
    <name type="scientific">Owenia fusiformis</name>
    <name type="common">Polychaete worm</name>
    <dbReference type="NCBI Taxonomy" id="6347"/>
    <lineage>
        <taxon>Eukaryota</taxon>
        <taxon>Metazoa</taxon>
        <taxon>Spiralia</taxon>
        <taxon>Lophotrochozoa</taxon>
        <taxon>Annelida</taxon>
        <taxon>Polychaeta</taxon>
        <taxon>Sedentaria</taxon>
        <taxon>Canalipalpata</taxon>
        <taxon>Sabellida</taxon>
        <taxon>Oweniida</taxon>
        <taxon>Oweniidae</taxon>
        <taxon>Owenia</taxon>
    </lineage>
</organism>
<keyword evidence="2" id="KW-1185">Reference proteome</keyword>
<proteinExistence type="predicted"/>
<sequence>MNKYWFRKYTQFISIQTRPCFDAVIRDVKQYKMQSGSVVYLGLAVVLLCSGTFTQARYAGERSAIARLLTRLLDSETRELPSPSRDVEDSSLLQILSDVSKKNWQEDCRKYCAIPENAEPFYSEGACRQANDCS</sequence>
<protein>
    <submittedName>
        <fullName evidence="1">Uncharacterized protein</fullName>
    </submittedName>
</protein>
<dbReference type="Proteomes" id="UP000749559">
    <property type="component" value="Unassembled WGS sequence"/>
</dbReference>
<dbReference type="EMBL" id="CAIIXF020000003">
    <property type="protein sequence ID" value="CAH1780230.1"/>
    <property type="molecule type" value="Genomic_DNA"/>
</dbReference>
<dbReference type="AlphaFoldDB" id="A0A8J1UQY0"/>
<evidence type="ECO:0000313" key="2">
    <source>
        <dbReference type="Proteomes" id="UP000749559"/>
    </source>
</evidence>
<name>A0A8J1UQY0_OWEFU</name>
<evidence type="ECO:0000313" key="1">
    <source>
        <dbReference type="EMBL" id="CAH1780230.1"/>
    </source>
</evidence>